<dbReference type="EMBL" id="BPLR01017959">
    <property type="protein sequence ID" value="GIY95766.1"/>
    <property type="molecule type" value="Genomic_DNA"/>
</dbReference>
<accession>A0AAV4XKQ4</accession>
<gene>
    <name evidence="1" type="ORF">CEXT_767521</name>
</gene>
<comment type="caution">
    <text evidence="1">The sequence shown here is derived from an EMBL/GenBank/DDBJ whole genome shotgun (WGS) entry which is preliminary data.</text>
</comment>
<evidence type="ECO:0000313" key="2">
    <source>
        <dbReference type="Proteomes" id="UP001054945"/>
    </source>
</evidence>
<proteinExistence type="predicted"/>
<dbReference type="Proteomes" id="UP001054945">
    <property type="component" value="Unassembled WGS sequence"/>
</dbReference>
<name>A0AAV4XKQ4_CAEEX</name>
<dbReference type="AlphaFoldDB" id="A0AAV4XKQ4"/>
<sequence>MVCRKSTVSLVVIGIEFEDTDSGSSPCSGYFLVIGLPLPWVSVQAGGPISREMRDAPSDDGRRPLRPLPHFIGVLEVIRDVSFFSFFLFGNGLQEIYCAFIGNCRLIFTFISQSPQEIFTPAHRPASLKILPGNRLTMVLGLSAGCLADFPGDARSEEGPSPPPTFVGVLEVVREVLFSL</sequence>
<organism evidence="1 2">
    <name type="scientific">Caerostris extrusa</name>
    <name type="common">Bark spider</name>
    <name type="synonym">Caerostris bankana</name>
    <dbReference type="NCBI Taxonomy" id="172846"/>
    <lineage>
        <taxon>Eukaryota</taxon>
        <taxon>Metazoa</taxon>
        <taxon>Ecdysozoa</taxon>
        <taxon>Arthropoda</taxon>
        <taxon>Chelicerata</taxon>
        <taxon>Arachnida</taxon>
        <taxon>Araneae</taxon>
        <taxon>Araneomorphae</taxon>
        <taxon>Entelegynae</taxon>
        <taxon>Araneoidea</taxon>
        <taxon>Araneidae</taxon>
        <taxon>Caerostris</taxon>
    </lineage>
</organism>
<evidence type="ECO:0000313" key="1">
    <source>
        <dbReference type="EMBL" id="GIY95766.1"/>
    </source>
</evidence>
<keyword evidence="2" id="KW-1185">Reference proteome</keyword>
<protein>
    <submittedName>
        <fullName evidence="1">Uncharacterized protein</fullName>
    </submittedName>
</protein>
<reference evidence="1 2" key="1">
    <citation type="submission" date="2021-06" db="EMBL/GenBank/DDBJ databases">
        <title>Caerostris extrusa draft genome.</title>
        <authorList>
            <person name="Kono N."/>
            <person name="Arakawa K."/>
        </authorList>
    </citation>
    <scope>NUCLEOTIDE SEQUENCE [LARGE SCALE GENOMIC DNA]</scope>
</reference>